<dbReference type="CDD" id="cd01883">
    <property type="entry name" value="EF1_alpha"/>
    <property type="match status" value="1"/>
</dbReference>
<evidence type="ECO:0000256" key="9">
    <source>
        <dbReference type="ARBA" id="ARBA00063537"/>
    </source>
</evidence>
<keyword evidence="5" id="KW-0378">Hydrolase</keyword>
<dbReference type="GO" id="GO:0002184">
    <property type="term" value="P:cytoplasmic translational termination"/>
    <property type="evidence" value="ECO:0007669"/>
    <property type="project" value="UniProtKB-ARBA"/>
</dbReference>
<dbReference type="InterPro" id="IPR004161">
    <property type="entry name" value="EFTu-like_2"/>
</dbReference>
<comment type="subunit">
    <text evidence="9">Component of the Dom34-Hbs1 complex, also named Pelota-HBS1L complex, composed of dom34 and hbs1.</text>
</comment>
<dbReference type="GO" id="GO:0005829">
    <property type="term" value="C:cytosol"/>
    <property type="evidence" value="ECO:0007669"/>
    <property type="project" value="GOC"/>
</dbReference>
<dbReference type="PRINTS" id="PR00315">
    <property type="entry name" value="ELONGATNFCT"/>
</dbReference>
<dbReference type="Gene3D" id="3.40.50.300">
    <property type="entry name" value="P-loop containing nucleotide triphosphate hydrolases"/>
    <property type="match status" value="1"/>
</dbReference>
<dbReference type="FunFam" id="2.40.30.10:FF:000020">
    <property type="entry name" value="Translation elongation factor EF-1"/>
    <property type="match status" value="1"/>
</dbReference>
<dbReference type="GO" id="GO:0003746">
    <property type="term" value="F:translation elongation factor activity"/>
    <property type="evidence" value="ECO:0007669"/>
    <property type="project" value="UniProtKB-KW"/>
</dbReference>
<evidence type="ECO:0000256" key="5">
    <source>
        <dbReference type="ARBA" id="ARBA00022801"/>
    </source>
</evidence>
<keyword evidence="4" id="KW-0547">Nucleotide-binding</keyword>
<protein>
    <recommendedName>
        <fullName evidence="10">Elongation factor 1 alpha-like protein</fullName>
    </recommendedName>
</protein>
<comment type="subcellular location">
    <subcellularLocation>
        <location evidence="1">Cytoplasm</location>
    </subcellularLocation>
</comment>
<evidence type="ECO:0000256" key="10">
    <source>
        <dbReference type="ARBA" id="ARBA00074866"/>
    </source>
</evidence>
<dbReference type="GO" id="GO:0003924">
    <property type="term" value="F:GTPase activity"/>
    <property type="evidence" value="ECO:0007669"/>
    <property type="project" value="InterPro"/>
</dbReference>
<dbReference type="eggNOG" id="KOG0458">
    <property type="taxonomic scope" value="Eukaryota"/>
</dbReference>
<evidence type="ECO:0000256" key="7">
    <source>
        <dbReference type="ARBA" id="ARBA00023134"/>
    </source>
</evidence>
<evidence type="ECO:0000259" key="12">
    <source>
        <dbReference type="PROSITE" id="PS51722"/>
    </source>
</evidence>
<keyword evidence="3" id="KW-0963">Cytoplasm</keyword>
<dbReference type="GO" id="GO:0005525">
    <property type="term" value="F:GTP binding"/>
    <property type="evidence" value="ECO:0007669"/>
    <property type="project" value="UniProtKB-KW"/>
</dbReference>
<dbReference type="InterPro" id="IPR054696">
    <property type="entry name" value="GTP-eEF1A_C"/>
</dbReference>
<accession>A0A177W7D7</accession>
<reference evidence="13 14" key="2">
    <citation type="submission" date="2016-05" db="EMBL/GenBank/DDBJ databases">
        <title>Lineage-specific infection strategies underlie the spectrum of fungal disease in amphibians.</title>
        <authorList>
            <person name="Cuomo C.A."/>
            <person name="Farrer R.A."/>
            <person name="James T."/>
            <person name="Longcore J."/>
            <person name="Birren B."/>
        </authorList>
    </citation>
    <scope>NUCLEOTIDE SEQUENCE [LARGE SCALE GENOMIC DNA]</scope>
    <source>
        <strain evidence="13 14">JEL423</strain>
    </source>
</reference>
<feature type="region of interest" description="Disordered" evidence="11">
    <location>
        <begin position="15"/>
        <end position="39"/>
    </location>
</feature>
<evidence type="ECO:0000256" key="8">
    <source>
        <dbReference type="ARBA" id="ARBA00049117"/>
    </source>
</evidence>
<gene>
    <name evidence="13" type="ORF">BDEG_20201</name>
</gene>
<dbReference type="InterPro" id="IPR027417">
    <property type="entry name" value="P-loop_NTPase"/>
</dbReference>
<dbReference type="PROSITE" id="PS51722">
    <property type="entry name" value="G_TR_2"/>
    <property type="match status" value="1"/>
</dbReference>
<dbReference type="SUPFAM" id="SSF50465">
    <property type="entry name" value="EF-Tu/eEF-1alpha/eIF2-gamma C-terminal domain"/>
    <property type="match status" value="1"/>
</dbReference>
<dbReference type="AlphaFoldDB" id="A0A177W7D7"/>
<evidence type="ECO:0000256" key="1">
    <source>
        <dbReference type="ARBA" id="ARBA00004496"/>
    </source>
</evidence>
<organism evidence="13 14">
    <name type="scientific">Batrachochytrium dendrobatidis (strain JEL423)</name>
    <dbReference type="NCBI Taxonomy" id="403673"/>
    <lineage>
        <taxon>Eukaryota</taxon>
        <taxon>Fungi</taxon>
        <taxon>Fungi incertae sedis</taxon>
        <taxon>Chytridiomycota</taxon>
        <taxon>Chytridiomycota incertae sedis</taxon>
        <taxon>Chytridiomycetes</taxon>
        <taxon>Rhizophydiales</taxon>
        <taxon>Rhizophydiales incertae sedis</taxon>
        <taxon>Batrachochytrium</taxon>
    </lineage>
</organism>
<dbReference type="InterPro" id="IPR000795">
    <property type="entry name" value="T_Tr_GTP-bd_dom"/>
</dbReference>
<name>A0A177W7D7_BATDL</name>
<dbReference type="FunFam" id="3.40.50.300:FF:000204">
    <property type="entry name" value="Translation elongation factor Tu"/>
    <property type="match status" value="1"/>
</dbReference>
<evidence type="ECO:0000256" key="11">
    <source>
        <dbReference type="SAM" id="MobiDB-lite"/>
    </source>
</evidence>
<dbReference type="VEuPathDB" id="FungiDB:BDEG_20201"/>
<comment type="catalytic activity">
    <reaction evidence="8">
        <text>GTP + H2O = GDP + phosphate + H(+)</text>
        <dbReference type="Rhea" id="RHEA:19669"/>
        <dbReference type="ChEBI" id="CHEBI:15377"/>
        <dbReference type="ChEBI" id="CHEBI:15378"/>
        <dbReference type="ChEBI" id="CHEBI:37565"/>
        <dbReference type="ChEBI" id="CHEBI:43474"/>
        <dbReference type="ChEBI" id="CHEBI:58189"/>
    </reaction>
    <physiologicalReaction direction="left-to-right" evidence="8">
        <dbReference type="Rhea" id="RHEA:19670"/>
    </physiologicalReaction>
</comment>
<evidence type="ECO:0000256" key="6">
    <source>
        <dbReference type="ARBA" id="ARBA00022917"/>
    </source>
</evidence>
<keyword evidence="7" id="KW-0342">GTP-binding</keyword>
<dbReference type="STRING" id="403673.A0A177W7D7"/>
<dbReference type="OrthoDB" id="342024at2759"/>
<dbReference type="CDD" id="cd16267">
    <property type="entry name" value="HBS1-like_II"/>
    <property type="match status" value="1"/>
</dbReference>
<proteinExistence type="inferred from homology"/>
<keyword evidence="13" id="KW-0251">Elongation factor</keyword>
<dbReference type="Proteomes" id="UP000077115">
    <property type="component" value="Unassembled WGS sequence"/>
</dbReference>
<feature type="region of interest" description="Disordered" evidence="11">
    <location>
        <begin position="567"/>
        <end position="606"/>
    </location>
</feature>
<evidence type="ECO:0000256" key="2">
    <source>
        <dbReference type="ARBA" id="ARBA00007249"/>
    </source>
</evidence>
<keyword evidence="6" id="KW-0648">Protein biosynthesis</keyword>
<dbReference type="InterPro" id="IPR009000">
    <property type="entry name" value="Transl_B-barrel_sf"/>
</dbReference>
<dbReference type="Pfam" id="PF00009">
    <property type="entry name" value="GTP_EFTU"/>
    <property type="match status" value="1"/>
</dbReference>
<dbReference type="PANTHER" id="PTHR23115">
    <property type="entry name" value="TRANSLATION FACTOR"/>
    <property type="match status" value="1"/>
</dbReference>
<dbReference type="Gene3D" id="2.40.30.10">
    <property type="entry name" value="Translation factors"/>
    <property type="match status" value="2"/>
</dbReference>
<dbReference type="GO" id="GO:1990533">
    <property type="term" value="C:Dom34-Hbs1 complex"/>
    <property type="evidence" value="ECO:0007669"/>
    <property type="project" value="UniProtKB-ARBA"/>
</dbReference>
<dbReference type="InterPro" id="IPR009001">
    <property type="entry name" value="Transl_elong_EF1A/Init_IF2_C"/>
</dbReference>
<dbReference type="SUPFAM" id="SSF50447">
    <property type="entry name" value="Translation proteins"/>
    <property type="match status" value="1"/>
</dbReference>
<sequence>MSRHRNIRNMDLNDFYDDEDDYYEDDDDAEAIDDDQNDTDSECHVAYDPSAHKASVNANIQKEISIVSQFVGPSYSEAYIKTILASNGNNPEQSINYILNHQKPDSRRLHMTCIESPQFFTEMDGSDSIESATCIPHAFKAFHRVRFSPMESKLVRNPPFLSNDCVARKSALANSLATGMDTTDETVVKSAHKATHSTLSTTSAQISTIKGSTISSIANVSVSPLFKSLPNTDAPVSALSQTKSSDIASKSSLLSLASLKHIDKPKTHSSGSTVGSLKSLSENLVQPSNLLSLSGNAATFSKSKSTGTAISLLSLANLQQQKSQFNEKQSIIQTAISALEAPNKSASTKSFSPSIHGSRKSATQQITLAQLSASPSVWSASSESNSLLSSKPLPKSLFETSNTAAQSINISHSSQARQAKNALNPLSTRLLDTFQNTTATITSCKPSIGAIPSTFAQFLIKRTACELDNQLANRITFVSIEPSASSVITNKPTFTFNKPSPDDIVKQARSKKSVKVDKLSTADSGSTSDDVNVVVSDMEALGFKQVKTPLAPQMGARNKALLTSTETPVIPGKSVPPSKMVRVQSSDNGPGMVRVQSNSSVKSSPKFKRVNIKEELAKRSAQKDHLNLIVVGHVDAGKSTMMGHLLVLLGEVSERTIKKYEREAEKIRKKSFAFAWVLDETEDERSRGVTIDVAVSKFETPNHSFTLLDAPGHKDFIPNMISGASQADVALLVVDSIQGEFEAGFDNGGQTREHAILIRSLGVSQIIVAINKLDAIDWSMVRFEQIQAQLQTFLVQVGFKKQRIVFIPCSGFSGENLKERQVDGLCRWYSGPTLIEALDALEAPPRSIERPFRISVQDLFKGAMAAGTSGDVTVSGRIESGSVQLGDTMMAMPIFETGQVRAIEIGGEGVSWAVAGDQVSMSLGGLDIQQLSTGSILCDPSAPVSITSHFRAQIVTFDINIPLTIGIPIVVHHLGRSEAGYIERLVSLLNKSTGAVVKKNPRALGQSVTAVVEIRTQRPMCLETFQTTKELGRFMLRNGSTTVAAGIVTDILSFE</sequence>
<dbReference type="SUPFAM" id="SSF52540">
    <property type="entry name" value="P-loop containing nucleoside triphosphate hydrolases"/>
    <property type="match status" value="1"/>
</dbReference>
<evidence type="ECO:0000313" key="14">
    <source>
        <dbReference type="Proteomes" id="UP000077115"/>
    </source>
</evidence>
<feature type="domain" description="Tr-type G" evidence="12">
    <location>
        <begin position="623"/>
        <end position="846"/>
    </location>
</feature>
<evidence type="ECO:0000256" key="3">
    <source>
        <dbReference type="ARBA" id="ARBA00022490"/>
    </source>
</evidence>
<dbReference type="Pfam" id="PF03144">
    <property type="entry name" value="GTP_EFTU_D2"/>
    <property type="match status" value="1"/>
</dbReference>
<reference evidence="13 14" key="1">
    <citation type="submission" date="2006-10" db="EMBL/GenBank/DDBJ databases">
        <title>The Genome Sequence of Batrachochytrium dendrobatidis JEL423.</title>
        <authorList>
            <consortium name="The Broad Institute Genome Sequencing Platform"/>
            <person name="Birren B."/>
            <person name="Lander E."/>
            <person name="Galagan J."/>
            <person name="Cuomo C."/>
            <person name="Devon K."/>
            <person name="Jaffe D."/>
            <person name="Butler J."/>
            <person name="Alvarez P."/>
            <person name="Gnerre S."/>
            <person name="Grabherr M."/>
            <person name="Kleber M."/>
            <person name="Mauceli E."/>
            <person name="Brockman W."/>
            <person name="Young S."/>
            <person name="LaButti K."/>
            <person name="Sykes S."/>
            <person name="DeCaprio D."/>
            <person name="Crawford M."/>
            <person name="Koehrsen M."/>
            <person name="Engels R."/>
            <person name="Montgomery P."/>
            <person name="Pearson M."/>
            <person name="Howarth C."/>
            <person name="Larson L."/>
            <person name="White J."/>
            <person name="O'Leary S."/>
            <person name="Kodira C."/>
            <person name="Zeng Q."/>
            <person name="Yandava C."/>
            <person name="Alvarado L."/>
            <person name="Longcore J."/>
            <person name="James T."/>
        </authorList>
    </citation>
    <scope>NUCLEOTIDE SEQUENCE [LARGE SCALE GENOMIC DNA]</scope>
    <source>
        <strain evidence="13 14">JEL423</strain>
    </source>
</reference>
<evidence type="ECO:0000313" key="13">
    <source>
        <dbReference type="EMBL" id="OAJ35979.1"/>
    </source>
</evidence>
<evidence type="ECO:0000256" key="4">
    <source>
        <dbReference type="ARBA" id="ARBA00022741"/>
    </source>
</evidence>
<dbReference type="InterPro" id="IPR050100">
    <property type="entry name" value="TRAFAC_GTPase_members"/>
</dbReference>
<dbReference type="Pfam" id="PF22594">
    <property type="entry name" value="GTP-eEF1A_C"/>
    <property type="match status" value="1"/>
</dbReference>
<dbReference type="CDD" id="cd04093">
    <property type="entry name" value="HBS1_C_III"/>
    <property type="match status" value="1"/>
</dbReference>
<dbReference type="EMBL" id="DS022300">
    <property type="protein sequence ID" value="OAJ35979.1"/>
    <property type="molecule type" value="Genomic_DNA"/>
</dbReference>
<comment type="similarity">
    <text evidence="2">Belongs to the TRAFAC class translation factor GTPase superfamily. Classic translation factor GTPase family. EF-Tu/EF-1A subfamily.</text>
</comment>